<dbReference type="Proteomes" id="UP000002383">
    <property type="component" value="Chromosome"/>
</dbReference>
<keyword evidence="2" id="KW-1185">Reference proteome</keyword>
<proteinExistence type="predicted"/>
<organism evidence="1 2">
    <name type="scientific">Thioalkalivibrio sulfidiphilus (strain HL-EbGR7)</name>
    <dbReference type="NCBI Taxonomy" id="396588"/>
    <lineage>
        <taxon>Bacteria</taxon>
        <taxon>Pseudomonadati</taxon>
        <taxon>Pseudomonadota</taxon>
        <taxon>Gammaproteobacteria</taxon>
        <taxon>Chromatiales</taxon>
        <taxon>Ectothiorhodospiraceae</taxon>
        <taxon>Thioalkalivibrio</taxon>
    </lineage>
</organism>
<evidence type="ECO:0000313" key="1">
    <source>
        <dbReference type="EMBL" id="ACL73188.1"/>
    </source>
</evidence>
<dbReference type="KEGG" id="tgr:Tgr7_2108"/>
<accession>B8GTU4</accession>
<reference evidence="1 2" key="1">
    <citation type="journal article" date="2011" name="Stand. Genomic Sci.">
        <title>Complete genome sequence of 'Thioalkalivibrio sulfidophilus' HL-EbGr7.</title>
        <authorList>
            <person name="Muyzer G."/>
            <person name="Sorokin D.Y."/>
            <person name="Mavromatis K."/>
            <person name="Lapidus A."/>
            <person name="Clum A."/>
            <person name="Ivanova N."/>
            <person name="Pati A."/>
            <person name="d'Haeseleer P."/>
            <person name="Woyke T."/>
            <person name="Kyrpides N.C."/>
        </authorList>
    </citation>
    <scope>NUCLEOTIDE SEQUENCE [LARGE SCALE GENOMIC DNA]</scope>
    <source>
        <strain evidence="1 2">HL-EbGR7</strain>
    </source>
</reference>
<name>B8GTU4_THISH</name>
<evidence type="ECO:0000313" key="2">
    <source>
        <dbReference type="Proteomes" id="UP000002383"/>
    </source>
</evidence>
<dbReference type="STRING" id="396588.Tgr7_2108"/>
<dbReference type="EMBL" id="CP001339">
    <property type="protein sequence ID" value="ACL73188.1"/>
    <property type="molecule type" value="Genomic_DNA"/>
</dbReference>
<gene>
    <name evidence="1" type="ordered locus">Tgr7_2108</name>
</gene>
<dbReference type="HOGENOM" id="CLU_2686662_0_0_6"/>
<sequence length="74" mass="8453">MTQGRWLRELEDILKPQPVDLLVLQDGTSPLTRFQVFRDGVCLHESLPGKFAREQDRAFFLHADAAFLNAKARA</sequence>
<protein>
    <submittedName>
        <fullName evidence="1">Uncharacterized protein</fullName>
    </submittedName>
</protein>
<dbReference type="AlphaFoldDB" id="B8GTU4"/>